<dbReference type="Gene3D" id="3.40.50.150">
    <property type="entry name" value="Vaccinia Virus protein VP39"/>
    <property type="match status" value="1"/>
</dbReference>
<dbReference type="WBParaSite" id="NBR_0000116501-mRNA-1">
    <property type="protein sequence ID" value="NBR_0000116501-mRNA-1"/>
    <property type="gene ID" value="NBR_0000116501"/>
</dbReference>
<dbReference type="EMBL" id="UYSL01000817">
    <property type="protein sequence ID" value="VDL64456.1"/>
    <property type="molecule type" value="Genomic_DNA"/>
</dbReference>
<proteinExistence type="predicted"/>
<dbReference type="AlphaFoldDB" id="A0A0N4XF63"/>
<protein>
    <submittedName>
        <fullName evidence="4">mRNA cap 0 methyltransferase domain-containing protein</fullName>
    </submittedName>
</protein>
<dbReference type="InterPro" id="IPR029063">
    <property type="entry name" value="SAM-dependent_MTases_sf"/>
</dbReference>
<dbReference type="Proteomes" id="UP000271162">
    <property type="component" value="Unassembled WGS sequence"/>
</dbReference>
<sequence>MRYADSPHQTSSRRVPAVFDGFQSIGKDPLESLLEELDMELVFVRRFPEALEHWRTSGIGLLSRMQALEPYPARNGAKLSASSESEYEAAKELLKTIDKDTSPSIWEAFCMYLLFAFRKKGGQKPTELKETSDPPPAADDEPQAKRARDDEPFPTTTADV</sequence>
<dbReference type="STRING" id="27835.A0A0N4XF63"/>
<organism evidence="4">
    <name type="scientific">Nippostrongylus brasiliensis</name>
    <name type="common">Rat hookworm</name>
    <dbReference type="NCBI Taxonomy" id="27835"/>
    <lineage>
        <taxon>Eukaryota</taxon>
        <taxon>Metazoa</taxon>
        <taxon>Ecdysozoa</taxon>
        <taxon>Nematoda</taxon>
        <taxon>Chromadorea</taxon>
        <taxon>Rhabditida</taxon>
        <taxon>Rhabditina</taxon>
        <taxon>Rhabditomorpha</taxon>
        <taxon>Strongyloidea</taxon>
        <taxon>Heligmosomidae</taxon>
        <taxon>Nippostrongylus</taxon>
    </lineage>
</organism>
<evidence type="ECO:0000313" key="4">
    <source>
        <dbReference type="WBParaSite" id="NBR_0000116501-mRNA-1"/>
    </source>
</evidence>
<feature type="region of interest" description="Disordered" evidence="1">
    <location>
        <begin position="122"/>
        <end position="160"/>
    </location>
</feature>
<reference evidence="2 3" key="2">
    <citation type="submission" date="2018-11" db="EMBL/GenBank/DDBJ databases">
        <authorList>
            <consortium name="Pathogen Informatics"/>
        </authorList>
    </citation>
    <scope>NUCLEOTIDE SEQUENCE [LARGE SCALE GENOMIC DNA]</scope>
</reference>
<evidence type="ECO:0000313" key="3">
    <source>
        <dbReference type="Proteomes" id="UP000271162"/>
    </source>
</evidence>
<gene>
    <name evidence="2" type="ORF">NBR_LOCUS1166</name>
</gene>
<accession>A0A0N4XF63</accession>
<feature type="compositionally biased region" description="Basic and acidic residues" evidence="1">
    <location>
        <begin position="142"/>
        <end position="151"/>
    </location>
</feature>
<keyword evidence="3" id="KW-1185">Reference proteome</keyword>
<name>A0A0N4XF63_NIPBR</name>
<evidence type="ECO:0000256" key="1">
    <source>
        <dbReference type="SAM" id="MobiDB-lite"/>
    </source>
</evidence>
<evidence type="ECO:0000313" key="2">
    <source>
        <dbReference type="EMBL" id="VDL64456.1"/>
    </source>
</evidence>
<reference evidence="4" key="1">
    <citation type="submission" date="2017-02" db="UniProtKB">
        <authorList>
            <consortium name="WormBaseParasite"/>
        </authorList>
    </citation>
    <scope>IDENTIFICATION</scope>
</reference>